<organism evidence="1 2">
    <name type="scientific">Clunio marinus</name>
    <dbReference type="NCBI Taxonomy" id="568069"/>
    <lineage>
        <taxon>Eukaryota</taxon>
        <taxon>Metazoa</taxon>
        <taxon>Ecdysozoa</taxon>
        <taxon>Arthropoda</taxon>
        <taxon>Hexapoda</taxon>
        <taxon>Insecta</taxon>
        <taxon>Pterygota</taxon>
        <taxon>Neoptera</taxon>
        <taxon>Endopterygota</taxon>
        <taxon>Diptera</taxon>
        <taxon>Nematocera</taxon>
        <taxon>Chironomoidea</taxon>
        <taxon>Chironomidae</taxon>
        <taxon>Clunio</taxon>
    </lineage>
</organism>
<dbReference type="EMBL" id="CVRI01000058">
    <property type="protein sequence ID" value="CRL02876.1"/>
    <property type="molecule type" value="Genomic_DNA"/>
</dbReference>
<evidence type="ECO:0000313" key="2">
    <source>
        <dbReference type="Proteomes" id="UP000183832"/>
    </source>
</evidence>
<dbReference type="Proteomes" id="UP000183832">
    <property type="component" value="Unassembled WGS sequence"/>
</dbReference>
<evidence type="ECO:0000313" key="1">
    <source>
        <dbReference type="EMBL" id="CRL02876.1"/>
    </source>
</evidence>
<protein>
    <submittedName>
        <fullName evidence="1">CLUMA_CG016058, isoform A</fullName>
    </submittedName>
</protein>
<proteinExistence type="predicted"/>
<name>A0A1J1ITH2_9DIPT</name>
<keyword evidence="2" id="KW-1185">Reference proteome</keyword>
<gene>
    <name evidence="1" type="ORF">CLUMA_CG016058</name>
</gene>
<accession>A0A1J1ITH2</accession>
<sequence length="99" mass="11657">MTQIHFHVLLYKTHAPLRIYSQNGFYIHIDPQLQIKAQSSHKTFRNSVVDNATSFLKQNHLLLYAIENSQCFNESLSVAKRDTKKRKLCDAKKDQRLKR</sequence>
<dbReference type="AlphaFoldDB" id="A0A1J1ITH2"/>
<reference evidence="1 2" key="1">
    <citation type="submission" date="2015-04" db="EMBL/GenBank/DDBJ databases">
        <authorList>
            <person name="Syromyatnikov M.Y."/>
            <person name="Popov V.N."/>
        </authorList>
    </citation>
    <scope>NUCLEOTIDE SEQUENCE [LARGE SCALE GENOMIC DNA]</scope>
</reference>